<proteinExistence type="predicted"/>
<evidence type="ECO:0000256" key="1">
    <source>
        <dbReference type="SAM" id="MobiDB-lite"/>
    </source>
</evidence>
<keyword evidence="2" id="KW-0812">Transmembrane</keyword>
<gene>
    <name evidence="3" type="ORF">EV385_0902</name>
</gene>
<protein>
    <submittedName>
        <fullName evidence="3">Uncharacterized protein</fullName>
    </submittedName>
</protein>
<feature type="compositionally biased region" description="Low complexity" evidence="1">
    <location>
        <begin position="63"/>
        <end position="99"/>
    </location>
</feature>
<evidence type="ECO:0000313" key="4">
    <source>
        <dbReference type="Proteomes" id="UP000292564"/>
    </source>
</evidence>
<organism evidence="3 4">
    <name type="scientific">Krasilnikovia cinnamomea</name>
    <dbReference type="NCBI Taxonomy" id="349313"/>
    <lineage>
        <taxon>Bacteria</taxon>
        <taxon>Bacillati</taxon>
        <taxon>Actinomycetota</taxon>
        <taxon>Actinomycetes</taxon>
        <taxon>Micromonosporales</taxon>
        <taxon>Micromonosporaceae</taxon>
        <taxon>Krasilnikovia</taxon>
    </lineage>
</organism>
<dbReference type="OrthoDB" id="3298397at2"/>
<feature type="compositionally biased region" description="Polar residues" evidence="1">
    <location>
        <begin position="103"/>
        <end position="118"/>
    </location>
</feature>
<keyword evidence="2" id="KW-0472">Membrane</keyword>
<dbReference type="Proteomes" id="UP000292564">
    <property type="component" value="Unassembled WGS sequence"/>
</dbReference>
<feature type="region of interest" description="Disordered" evidence="1">
    <location>
        <begin position="61"/>
        <end position="151"/>
    </location>
</feature>
<feature type="compositionally biased region" description="Basic residues" evidence="1">
    <location>
        <begin position="126"/>
        <end position="136"/>
    </location>
</feature>
<accession>A0A4V2G6M0</accession>
<keyword evidence="4" id="KW-1185">Reference proteome</keyword>
<comment type="caution">
    <text evidence="3">The sequence shown here is derived from an EMBL/GenBank/DDBJ whole genome shotgun (WGS) entry which is preliminary data.</text>
</comment>
<evidence type="ECO:0000313" key="3">
    <source>
        <dbReference type="EMBL" id="RZU49166.1"/>
    </source>
</evidence>
<reference evidence="3 4" key="1">
    <citation type="submission" date="2019-02" db="EMBL/GenBank/DDBJ databases">
        <title>Sequencing the genomes of 1000 actinobacteria strains.</title>
        <authorList>
            <person name="Klenk H.-P."/>
        </authorList>
    </citation>
    <scope>NUCLEOTIDE SEQUENCE [LARGE SCALE GENOMIC DNA]</scope>
    <source>
        <strain evidence="3 4">DSM 45162</strain>
    </source>
</reference>
<dbReference type="EMBL" id="SHKY01000001">
    <property type="protein sequence ID" value="RZU49166.1"/>
    <property type="molecule type" value="Genomic_DNA"/>
</dbReference>
<evidence type="ECO:0000256" key="2">
    <source>
        <dbReference type="SAM" id="Phobius"/>
    </source>
</evidence>
<feature type="transmembrane region" description="Helical" evidence="2">
    <location>
        <begin position="34"/>
        <end position="53"/>
    </location>
</feature>
<name>A0A4V2G6M0_9ACTN</name>
<dbReference type="AlphaFoldDB" id="A0A4V2G6M0"/>
<dbReference type="RefSeq" id="WP_130508292.1">
    <property type="nucleotide sequence ID" value="NZ_SHKY01000001.1"/>
</dbReference>
<sequence>MRNAEHDDSAPGQPVPDGMYASAVVRRSRHRKQILAGGIGLVAILGAGAYLAAERTSEHAARTADTGAAPLPATGTTGGATSATGAGGTASHAAAPKAGVKQNAASSPTTPRPKTTAEQIAEVRKAARSAGKKIHRPLPGPAVPVSPQDVTTTTVRRGGETVTVFSARKDLTRYGPLGWVADKGTKAGDARCTQRIRSSTNTEAKVRPTMLICWNTSASRSVFTIAVKSSGRPSPANSAAVIDRTLAAMG</sequence>
<keyword evidence="2" id="KW-1133">Transmembrane helix</keyword>